<feature type="chain" id="PRO_5043372647" evidence="2">
    <location>
        <begin position="26"/>
        <end position="178"/>
    </location>
</feature>
<evidence type="ECO:0000256" key="1">
    <source>
        <dbReference type="SAM" id="Phobius"/>
    </source>
</evidence>
<dbReference type="InterPro" id="IPR012464">
    <property type="entry name" value="DUF1676"/>
</dbReference>
<sequence length="178" mass="19783">MPVITTKVCLWCFVLLGLGFGTSLAITEELSNTDLNSRRDNPVTELVDYILGYSAQGRTFGIKRLQFMMMPMIFKMGVIMTLLVVLTIISLKGLTVGVILLVLKLSAFFGKFYASLQSQRPAWIPPAPPAPPVHFHVHNDPGNSNHYDNSMGYGYDASADYYPKGQHPIQHPPHINGY</sequence>
<feature type="transmembrane region" description="Helical" evidence="1">
    <location>
        <begin position="78"/>
        <end position="103"/>
    </location>
</feature>
<dbReference type="AlphaFoldDB" id="A0AAV7IB68"/>
<protein>
    <submittedName>
        <fullName evidence="3">Uncharacterized protein</fullName>
    </submittedName>
</protein>
<keyword evidence="4" id="KW-1185">Reference proteome</keyword>
<dbReference type="EMBL" id="JAHXZJ010002237">
    <property type="protein sequence ID" value="KAH0547455.1"/>
    <property type="molecule type" value="Genomic_DNA"/>
</dbReference>
<keyword evidence="1" id="KW-1133">Transmembrane helix</keyword>
<keyword evidence="2" id="KW-0732">Signal</keyword>
<name>A0AAV7IB68_COTGL</name>
<gene>
    <name evidence="3" type="ORF">KQX54_019384</name>
</gene>
<organism evidence="3 4">
    <name type="scientific">Cotesia glomerata</name>
    <name type="common">Lepidopteran parasitic wasp</name>
    <name type="synonym">Apanteles glomeratus</name>
    <dbReference type="NCBI Taxonomy" id="32391"/>
    <lineage>
        <taxon>Eukaryota</taxon>
        <taxon>Metazoa</taxon>
        <taxon>Ecdysozoa</taxon>
        <taxon>Arthropoda</taxon>
        <taxon>Hexapoda</taxon>
        <taxon>Insecta</taxon>
        <taxon>Pterygota</taxon>
        <taxon>Neoptera</taxon>
        <taxon>Endopterygota</taxon>
        <taxon>Hymenoptera</taxon>
        <taxon>Apocrita</taxon>
        <taxon>Ichneumonoidea</taxon>
        <taxon>Braconidae</taxon>
        <taxon>Microgastrinae</taxon>
        <taxon>Cotesia</taxon>
    </lineage>
</organism>
<dbReference type="Pfam" id="PF07898">
    <property type="entry name" value="DUF1676"/>
    <property type="match status" value="1"/>
</dbReference>
<reference evidence="3 4" key="1">
    <citation type="journal article" date="2021" name="J. Hered.">
        <title>A chromosome-level genome assembly of the parasitoid wasp, Cotesia glomerata (Hymenoptera: Braconidae).</title>
        <authorList>
            <person name="Pinto B.J."/>
            <person name="Weis J.J."/>
            <person name="Gamble T."/>
            <person name="Ode P.J."/>
            <person name="Paul R."/>
            <person name="Zaspel J.M."/>
        </authorList>
    </citation>
    <scope>NUCLEOTIDE SEQUENCE [LARGE SCALE GENOMIC DNA]</scope>
    <source>
        <strain evidence="3">CgM1</strain>
    </source>
</reference>
<evidence type="ECO:0000313" key="4">
    <source>
        <dbReference type="Proteomes" id="UP000826195"/>
    </source>
</evidence>
<comment type="caution">
    <text evidence="3">The sequence shown here is derived from an EMBL/GenBank/DDBJ whole genome shotgun (WGS) entry which is preliminary data.</text>
</comment>
<dbReference type="Proteomes" id="UP000826195">
    <property type="component" value="Unassembled WGS sequence"/>
</dbReference>
<keyword evidence="1" id="KW-0472">Membrane</keyword>
<evidence type="ECO:0000256" key="2">
    <source>
        <dbReference type="SAM" id="SignalP"/>
    </source>
</evidence>
<proteinExistence type="predicted"/>
<evidence type="ECO:0000313" key="3">
    <source>
        <dbReference type="EMBL" id="KAH0547455.1"/>
    </source>
</evidence>
<accession>A0AAV7IB68</accession>
<feature type="signal peptide" evidence="2">
    <location>
        <begin position="1"/>
        <end position="25"/>
    </location>
</feature>
<keyword evidence="1" id="KW-0812">Transmembrane</keyword>